<keyword evidence="2" id="KW-1185">Reference proteome</keyword>
<dbReference type="EMBL" id="JBEPME010000007">
    <property type="protein sequence ID" value="MET3659046.1"/>
    <property type="molecule type" value="Genomic_DNA"/>
</dbReference>
<evidence type="ECO:0000313" key="1">
    <source>
        <dbReference type="EMBL" id="MET3659046.1"/>
    </source>
</evidence>
<dbReference type="Proteomes" id="UP001549104">
    <property type="component" value="Unassembled WGS sequence"/>
</dbReference>
<protein>
    <submittedName>
        <fullName evidence="1">Uncharacterized protein</fullName>
    </submittedName>
</protein>
<reference evidence="1 2" key="1">
    <citation type="submission" date="2024-06" db="EMBL/GenBank/DDBJ databases">
        <title>Sorghum-associated microbial communities from plants grown in Nebraska, USA.</title>
        <authorList>
            <person name="Schachtman D."/>
        </authorList>
    </citation>
    <scope>NUCLEOTIDE SEQUENCE [LARGE SCALE GENOMIC DNA]</scope>
    <source>
        <strain evidence="1 2">1288</strain>
    </source>
</reference>
<proteinExistence type="predicted"/>
<name>A0ABV2KD89_SPOPS</name>
<gene>
    <name evidence="1" type="ORF">ABIC55_004165</name>
</gene>
<accession>A0ABV2KD89</accession>
<sequence>MIFSFSRLSLYTMRRSGKVHRFLLMFNKYATKVGQFLNDEFLDKPSLNPFRDVHPIINKTFK</sequence>
<organism evidence="1 2">
    <name type="scientific">Sporosarcina psychrophila</name>
    <name type="common">Bacillus psychrophilus</name>
    <dbReference type="NCBI Taxonomy" id="1476"/>
    <lineage>
        <taxon>Bacteria</taxon>
        <taxon>Bacillati</taxon>
        <taxon>Bacillota</taxon>
        <taxon>Bacilli</taxon>
        <taxon>Bacillales</taxon>
        <taxon>Caryophanaceae</taxon>
        <taxon>Sporosarcina</taxon>
    </lineage>
</organism>
<comment type="caution">
    <text evidence="1">The sequence shown here is derived from an EMBL/GenBank/DDBJ whole genome shotgun (WGS) entry which is preliminary data.</text>
</comment>
<evidence type="ECO:0000313" key="2">
    <source>
        <dbReference type="Proteomes" id="UP001549104"/>
    </source>
</evidence>